<name>A0A0F9QP08_9ZZZZ</name>
<accession>A0A0F9QP08</accession>
<comment type="caution">
    <text evidence="2">The sequence shown here is derived from an EMBL/GenBank/DDBJ whole genome shotgun (WGS) entry which is preliminary data.</text>
</comment>
<dbReference type="EMBL" id="LAZR01001465">
    <property type="protein sequence ID" value="KKN44174.1"/>
    <property type="molecule type" value="Genomic_DNA"/>
</dbReference>
<protein>
    <submittedName>
        <fullName evidence="2">Uncharacterized protein</fullName>
    </submittedName>
</protein>
<feature type="region of interest" description="Disordered" evidence="1">
    <location>
        <begin position="125"/>
        <end position="164"/>
    </location>
</feature>
<proteinExistence type="predicted"/>
<gene>
    <name evidence="2" type="ORF">LCGC14_0695760</name>
</gene>
<organism evidence="2">
    <name type="scientific">marine sediment metagenome</name>
    <dbReference type="NCBI Taxonomy" id="412755"/>
    <lineage>
        <taxon>unclassified sequences</taxon>
        <taxon>metagenomes</taxon>
        <taxon>ecological metagenomes</taxon>
    </lineage>
</organism>
<sequence length="164" mass="17131">MPSFADIATQVGLVVFAQTLALTVSTSHPTDAGTPPVTAQVETMAPGKTSAPFLLQTVSTGSREPIEEQGPIVEGKRTDRLVPAESIIVAEVLPAFQRDATGRDRPAGPPPEAIEACERKREGANCTFTGQNGEPSNGKCQAGPRGEPAACVPSDAKRNSPQNR</sequence>
<evidence type="ECO:0000256" key="1">
    <source>
        <dbReference type="SAM" id="MobiDB-lite"/>
    </source>
</evidence>
<feature type="compositionally biased region" description="Polar residues" evidence="1">
    <location>
        <begin position="126"/>
        <end position="139"/>
    </location>
</feature>
<evidence type="ECO:0000313" key="2">
    <source>
        <dbReference type="EMBL" id="KKN44174.1"/>
    </source>
</evidence>
<reference evidence="2" key="1">
    <citation type="journal article" date="2015" name="Nature">
        <title>Complex archaea that bridge the gap between prokaryotes and eukaryotes.</title>
        <authorList>
            <person name="Spang A."/>
            <person name="Saw J.H."/>
            <person name="Jorgensen S.L."/>
            <person name="Zaremba-Niedzwiedzka K."/>
            <person name="Martijn J."/>
            <person name="Lind A.E."/>
            <person name="van Eijk R."/>
            <person name="Schleper C."/>
            <person name="Guy L."/>
            <person name="Ettema T.J."/>
        </authorList>
    </citation>
    <scope>NUCLEOTIDE SEQUENCE</scope>
</reference>
<dbReference type="AlphaFoldDB" id="A0A0F9QP08"/>